<evidence type="ECO:0000256" key="1">
    <source>
        <dbReference type="ARBA" id="ARBA00004173"/>
    </source>
</evidence>
<evidence type="ECO:0000256" key="5">
    <source>
        <dbReference type="ARBA" id="ARBA00023274"/>
    </source>
</evidence>
<dbReference type="PANTHER" id="PTHR21396">
    <property type="entry name" value="39S RIBOSOMAL PROTEIN L43"/>
    <property type="match status" value="1"/>
</dbReference>
<gene>
    <name evidence="9" type="ORF">HJG63_013553</name>
</gene>
<dbReference type="GO" id="GO:0003735">
    <property type="term" value="F:structural constituent of ribosome"/>
    <property type="evidence" value="ECO:0007669"/>
    <property type="project" value="InterPro"/>
</dbReference>
<keyword evidence="3 9" id="KW-0689">Ribosomal protein</keyword>
<proteinExistence type="inferred from homology"/>
<dbReference type="InterPro" id="IPR036249">
    <property type="entry name" value="Thioredoxin-like_sf"/>
</dbReference>
<dbReference type="Proteomes" id="UP000593571">
    <property type="component" value="Unassembled WGS sequence"/>
</dbReference>
<feature type="region of interest" description="Disordered" evidence="7">
    <location>
        <begin position="83"/>
        <end position="105"/>
    </location>
</feature>
<evidence type="ECO:0000313" key="9">
    <source>
        <dbReference type="EMBL" id="KAF6457602.1"/>
    </source>
</evidence>
<keyword evidence="10" id="KW-1185">Reference proteome</keyword>
<evidence type="ECO:0000256" key="2">
    <source>
        <dbReference type="ARBA" id="ARBA00006073"/>
    </source>
</evidence>
<organism evidence="9 10">
    <name type="scientific">Rousettus aegyptiacus</name>
    <name type="common">Egyptian fruit bat</name>
    <name type="synonym">Pteropus aegyptiacus</name>
    <dbReference type="NCBI Taxonomy" id="9407"/>
    <lineage>
        <taxon>Eukaryota</taxon>
        <taxon>Metazoa</taxon>
        <taxon>Chordata</taxon>
        <taxon>Craniata</taxon>
        <taxon>Vertebrata</taxon>
        <taxon>Euteleostomi</taxon>
        <taxon>Mammalia</taxon>
        <taxon>Eutheria</taxon>
        <taxon>Laurasiatheria</taxon>
        <taxon>Chiroptera</taxon>
        <taxon>Yinpterochiroptera</taxon>
        <taxon>Pteropodoidea</taxon>
        <taxon>Pteropodidae</taxon>
        <taxon>Rousettinae</taxon>
        <taxon>Rousettus</taxon>
    </lineage>
</organism>
<dbReference type="GO" id="GO:0032543">
    <property type="term" value="P:mitochondrial translation"/>
    <property type="evidence" value="ECO:0007669"/>
    <property type="project" value="InterPro"/>
</dbReference>
<comment type="similarity">
    <text evidence="2">Belongs to the mitochondrion-specific ribosomal protein mL43 family.</text>
</comment>
<dbReference type="Gene3D" id="3.40.30.10">
    <property type="entry name" value="Glutaredoxin"/>
    <property type="match status" value="1"/>
</dbReference>
<dbReference type="GO" id="GO:0005762">
    <property type="term" value="C:mitochondrial large ribosomal subunit"/>
    <property type="evidence" value="ECO:0007669"/>
    <property type="project" value="TreeGrafter"/>
</dbReference>
<dbReference type="InterPro" id="IPR007741">
    <property type="entry name" value="Ribosomal_mL43/mS25/NADH_DH"/>
</dbReference>
<name>A0A7J8GDP5_ROUAE</name>
<accession>A0A7J8GDP5</accession>
<evidence type="ECO:0000256" key="4">
    <source>
        <dbReference type="ARBA" id="ARBA00023128"/>
    </source>
</evidence>
<comment type="caution">
    <text evidence="9">The sequence shown here is derived from an EMBL/GenBank/DDBJ whole genome shotgun (WGS) entry which is preliminary data.</text>
</comment>
<sequence>MTARGTPSRFLTSVLHNGLGRYVQQLQRLSLSLSRDAPSSRGAREFVEQEVANFARRNPGVVIYVNPRPCCVPRVVAEYREQGRAGTGGLTPGVARPTSFPSSDT</sequence>
<dbReference type="Pfam" id="PF05047">
    <property type="entry name" value="L51_S25_CI-B8"/>
    <property type="match status" value="1"/>
</dbReference>
<keyword evidence="4" id="KW-0496">Mitochondrion</keyword>
<reference evidence="9 10" key="1">
    <citation type="journal article" date="2020" name="Nature">
        <title>Six reference-quality genomes reveal evolution of bat adaptations.</title>
        <authorList>
            <person name="Jebb D."/>
            <person name="Huang Z."/>
            <person name="Pippel M."/>
            <person name="Hughes G.M."/>
            <person name="Lavrichenko K."/>
            <person name="Devanna P."/>
            <person name="Winkler S."/>
            <person name="Jermiin L.S."/>
            <person name="Skirmuntt E.C."/>
            <person name="Katzourakis A."/>
            <person name="Burkitt-Gray L."/>
            <person name="Ray D.A."/>
            <person name="Sullivan K.A.M."/>
            <person name="Roscito J.G."/>
            <person name="Kirilenko B.M."/>
            <person name="Davalos L.M."/>
            <person name="Corthals A.P."/>
            <person name="Power M.L."/>
            <person name="Jones G."/>
            <person name="Ransome R.D."/>
            <person name="Dechmann D.K.N."/>
            <person name="Locatelli A.G."/>
            <person name="Puechmaille S.J."/>
            <person name="Fedrigo O."/>
            <person name="Jarvis E.D."/>
            <person name="Hiller M."/>
            <person name="Vernes S.C."/>
            <person name="Myers E.W."/>
            <person name="Teeling E.C."/>
        </authorList>
    </citation>
    <scope>NUCLEOTIDE SEQUENCE [LARGE SCALE GENOMIC DNA]</scope>
    <source>
        <strain evidence="9">MRouAeg1</strain>
        <tissue evidence="9">Muscle</tissue>
    </source>
</reference>
<protein>
    <recommendedName>
        <fullName evidence="6">Large ribosomal subunit protein mL43</fullName>
    </recommendedName>
</protein>
<keyword evidence="5" id="KW-0687">Ribonucleoprotein</keyword>
<dbReference type="PANTHER" id="PTHR21396:SF2">
    <property type="entry name" value="LARGE RIBOSOMAL SUBUNIT PROTEIN ML43"/>
    <property type="match status" value="1"/>
</dbReference>
<feature type="domain" description="Ribosomal protein/NADH dehydrogenase" evidence="8">
    <location>
        <begin position="35"/>
        <end position="99"/>
    </location>
</feature>
<evidence type="ECO:0000313" key="10">
    <source>
        <dbReference type="Proteomes" id="UP000593571"/>
    </source>
</evidence>
<evidence type="ECO:0000256" key="3">
    <source>
        <dbReference type="ARBA" id="ARBA00022980"/>
    </source>
</evidence>
<comment type="subcellular location">
    <subcellularLocation>
        <location evidence="1">Mitochondrion</location>
    </subcellularLocation>
</comment>
<evidence type="ECO:0000259" key="8">
    <source>
        <dbReference type="SMART" id="SM00916"/>
    </source>
</evidence>
<dbReference type="InterPro" id="IPR039927">
    <property type="entry name" value="Ribosomal_mL43"/>
</dbReference>
<dbReference type="EMBL" id="JACASE010000006">
    <property type="protein sequence ID" value="KAF6457602.1"/>
    <property type="molecule type" value="Genomic_DNA"/>
</dbReference>
<dbReference type="AlphaFoldDB" id="A0A7J8GDP5"/>
<dbReference type="SMART" id="SM00916">
    <property type="entry name" value="L51_S25_CI-B8"/>
    <property type="match status" value="1"/>
</dbReference>
<evidence type="ECO:0000256" key="6">
    <source>
        <dbReference type="ARBA" id="ARBA00035188"/>
    </source>
</evidence>
<evidence type="ECO:0000256" key="7">
    <source>
        <dbReference type="SAM" id="MobiDB-lite"/>
    </source>
</evidence>
<dbReference type="SUPFAM" id="SSF52833">
    <property type="entry name" value="Thioredoxin-like"/>
    <property type="match status" value="1"/>
</dbReference>